<dbReference type="GO" id="GO:0003677">
    <property type="term" value="F:DNA binding"/>
    <property type="evidence" value="ECO:0007669"/>
    <property type="project" value="InterPro"/>
</dbReference>
<organism evidence="2 3">
    <name type="scientific">Candidatus Pseudogracilibacillus intestinigallinarum</name>
    <dbReference type="NCBI Taxonomy" id="2838742"/>
    <lineage>
        <taxon>Bacteria</taxon>
        <taxon>Bacillati</taxon>
        <taxon>Bacillota</taxon>
        <taxon>Bacilli</taxon>
        <taxon>Bacillales</taxon>
        <taxon>Bacillaceae</taxon>
        <taxon>Pseudogracilibacillus</taxon>
    </lineage>
</organism>
<dbReference type="SUPFAM" id="SSF47781">
    <property type="entry name" value="RuvA domain 2-like"/>
    <property type="match status" value="1"/>
</dbReference>
<dbReference type="PANTHER" id="PTHR21180">
    <property type="entry name" value="ENDONUCLEASE/EXONUCLEASE/PHOSPHATASE FAMILY DOMAIN-CONTAINING PROTEIN 1"/>
    <property type="match status" value="1"/>
</dbReference>
<gene>
    <name evidence="2" type="ORF">H9895_08615</name>
</gene>
<dbReference type="AlphaFoldDB" id="A0A9D1PM89"/>
<feature type="domain" description="Helix-hairpin-helix DNA-binding motif class 1" evidence="1">
    <location>
        <begin position="101"/>
        <end position="120"/>
    </location>
</feature>
<dbReference type="Pfam" id="PF10531">
    <property type="entry name" value="SLBB"/>
    <property type="match status" value="1"/>
</dbReference>
<evidence type="ECO:0000313" key="3">
    <source>
        <dbReference type="Proteomes" id="UP000823937"/>
    </source>
</evidence>
<evidence type="ECO:0000313" key="2">
    <source>
        <dbReference type="EMBL" id="HIV75123.1"/>
    </source>
</evidence>
<sequence length="154" mass="16877">MTVEAEEPLILLVDIKGAIKHPGLYKINEGDRIQDVIDLAGGLKDDADENQVNLAQRLQDEMVIYIPTIGEEIEHIQPNISSTTTQSAQDGKVAINHATAEEIQTLNGIGPKKAETIIAYREENGPFHTIEDLLNVSGIGEKTLENIRDQISVP</sequence>
<dbReference type="InterPro" id="IPR010994">
    <property type="entry name" value="RuvA_2-like"/>
</dbReference>
<dbReference type="Proteomes" id="UP000823937">
    <property type="component" value="Unassembled WGS sequence"/>
</dbReference>
<accession>A0A9D1PM89</accession>
<dbReference type="InterPro" id="IPR003583">
    <property type="entry name" value="Hlx-hairpin-Hlx_DNA-bd_motif"/>
</dbReference>
<feature type="domain" description="Helix-hairpin-helix DNA-binding motif class 1" evidence="1">
    <location>
        <begin position="131"/>
        <end position="150"/>
    </location>
</feature>
<dbReference type="InterPro" id="IPR051675">
    <property type="entry name" value="Endo/Exo/Phosphatase_dom_1"/>
</dbReference>
<dbReference type="PANTHER" id="PTHR21180:SF32">
    <property type="entry name" value="ENDONUCLEASE_EXONUCLEASE_PHOSPHATASE FAMILY DOMAIN-CONTAINING PROTEIN 1"/>
    <property type="match status" value="1"/>
</dbReference>
<proteinExistence type="predicted"/>
<dbReference type="InterPro" id="IPR004509">
    <property type="entry name" value="Competence_ComEA_HhH"/>
</dbReference>
<dbReference type="InterPro" id="IPR019554">
    <property type="entry name" value="Soluble_ligand-bd"/>
</dbReference>
<dbReference type="Pfam" id="PF12836">
    <property type="entry name" value="HHH_3"/>
    <property type="match status" value="1"/>
</dbReference>
<name>A0A9D1PM89_9BACI</name>
<reference evidence="2" key="1">
    <citation type="journal article" date="2021" name="PeerJ">
        <title>Extensive microbial diversity within the chicken gut microbiome revealed by metagenomics and culture.</title>
        <authorList>
            <person name="Gilroy R."/>
            <person name="Ravi A."/>
            <person name="Getino M."/>
            <person name="Pursley I."/>
            <person name="Horton D.L."/>
            <person name="Alikhan N.F."/>
            <person name="Baker D."/>
            <person name="Gharbi K."/>
            <person name="Hall N."/>
            <person name="Watson M."/>
            <person name="Adriaenssens E.M."/>
            <person name="Foster-Nyarko E."/>
            <person name="Jarju S."/>
            <person name="Secka A."/>
            <person name="Antonio M."/>
            <person name="Oren A."/>
            <person name="Chaudhuri R.R."/>
            <person name="La Ragione R."/>
            <person name="Hildebrand F."/>
            <person name="Pallen M.J."/>
        </authorList>
    </citation>
    <scope>NUCLEOTIDE SEQUENCE</scope>
    <source>
        <strain evidence="2">CHK169-2315</strain>
    </source>
</reference>
<dbReference type="GO" id="GO:0006281">
    <property type="term" value="P:DNA repair"/>
    <property type="evidence" value="ECO:0007669"/>
    <property type="project" value="InterPro"/>
</dbReference>
<dbReference type="EMBL" id="DXHX01000123">
    <property type="protein sequence ID" value="HIV75123.1"/>
    <property type="molecule type" value="Genomic_DNA"/>
</dbReference>
<dbReference type="Gene3D" id="1.10.150.280">
    <property type="entry name" value="AF1531-like domain"/>
    <property type="match status" value="1"/>
</dbReference>
<evidence type="ECO:0000259" key="1">
    <source>
        <dbReference type="SMART" id="SM00278"/>
    </source>
</evidence>
<dbReference type="NCBIfam" id="TIGR00426">
    <property type="entry name" value="competence protein ComEA helix-hairpin-helix repeat region"/>
    <property type="match status" value="1"/>
</dbReference>
<dbReference type="GO" id="GO:0015628">
    <property type="term" value="P:protein secretion by the type II secretion system"/>
    <property type="evidence" value="ECO:0007669"/>
    <property type="project" value="TreeGrafter"/>
</dbReference>
<dbReference type="GO" id="GO:0015627">
    <property type="term" value="C:type II protein secretion system complex"/>
    <property type="evidence" value="ECO:0007669"/>
    <property type="project" value="TreeGrafter"/>
</dbReference>
<protein>
    <submittedName>
        <fullName evidence="2">Helix-hairpin-helix domain-containing protein</fullName>
    </submittedName>
</protein>
<dbReference type="SMART" id="SM00278">
    <property type="entry name" value="HhH1"/>
    <property type="match status" value="2"/>
</dbReference>
<comment type="caution">
    <text evidence="2">The sequence shown here is derived from an EMBL/GenBank/DDBJ whole genome shotgun (WGS) entry which is preliminary data.</text>
</comment>
<reference evidence="2" key="2">
    <citation type="submission" date="2021-04" db="EMBL/GenBank/DDBJ databases">
        <authorList>
            <person name="Gilroy R."/>
        </authorList>
    </citation>
    <scope>NUCLEOTIDE SEQUENCE</scope>
    <source>
        <strain evidence="2">CHK169-2315</strain>
    </source>
</reference>